<name>A0A139KV32_BACOV</name>
<keyword evidence="3" id="KW-1133">Transmembrane helix</keyword>
<keyword evidence="2" id="KW-0175">Coiled coil</keyword>
<dbReference type="Pfam" id="PF13374">
    <property type="entry name" value="TPR_10"/>
    <property type="match status" value="1"/>
</dbReference>
<evidence type="ECO:0000313" key="14">
    <source>
        <dbReference type="Proteomes" id="UP000478493"/>
    </source>
</evidence>
<reference evidence="7" key="3">
    <citation type="submission" date="2022-10" db="EMBL/GenBank/DDBJ databases">
        <title>Human gut microbiome strain richness.</title>
        <authorList>
            <person name="Chen-Liaw A."/>
        </authorList>
    </citation>
    <scope>NUCLEOTIDE SEQUENCE</scope>
    <source>
        <strain evidence="7">BSD2780120875st1_E1_BSD2780120875_150330</strain>
    </source>
</reference>
<keyword evidence="3" id="KW-0812">Transmembrane</keyword>
<evidence type="ECO:0000256" key="2">
    <source>
        <dbReference type="SAM" id="Coils"/>
    </source>
</evidence>
<evidence type="ECO:0000313" key="7">
    <source>
        <dbReference type="EMBL" id="MDC2740778.1"/>
    </source>
</evidence>
<evidence type="ECO:0000313" key="10">
    <source>
        <dbReference type="Proteomes" id="UP000266492"/>
    </source>
</evidence>
<evidence type="ECO:0000313" key="8">
    <source>
        <dbReference type="EMBL" id="RGS83678.1"/>
    </source>
</evidence>
<dbReference type="RefSeq" id="WP_004307361.1">
    <property type="nucleotide sequence ID" value="NZ_CABKQC010000014.1"/>
</dbReference>
<dbReference type="Pfam" id="PF13176">
    <property type="entry name" value="TPR_7"/>
    <property type="match status" value="1"/>
</dbReference>
<organism evidence="8 10">
    <name type="scientific">Bacteroides ovatus</name>
    <dbReference type="NCBI Taxonomy" id="28116"/>
    <lineage>
        <taxon>Bacteria</taxon>
        <taxon>Pseudomonadati</taxon>
        <taxon>Bacteroidota</taxon>
        <taxon>Bacteroidia</taxon>
        <taxon>Bacteroidales</taxon>
        <taxon>Bacteroidaceae</taxon>
        <taxon>Bacteroides</taxon>
    </lineage>
</organism>
<evidence type="ECO:0000313" key="6">
    <source>
        <dbReference type="EMBL" id="KAA4666197.1"/>
    </source>
</evidence>
<evidence type="ECO:0000313" key="9">
    <source>
        <dbReference type="EMBL" id="RGX13462.1"/>
    </source>
</evidence>
<proteinExistence type="predicted"/>
<dbReference type="EMBL" id="QSBI01000001">
    <property type="protein sequence ID" value="RGX13462.1"/>
    <property type="molecule type" value="Genomic_DNA"/>
</dbReference>
<dbReference type="EMBL" id="VWLB01000027">
    <property type="protein sequence ID" value="KAA3926932.1"/>
    <property type="molecule type" value="Genomic_DNA"/>
</dbReference>
<keyword evidence="1" id="KW-0802">TPR repeat</keyword>
<evidence type="ECO:0000313" key="12">
    <source>
        <dbReference type="Proteomes" id="UP000365824"/>
    </source>
</evidence>
<evidence type="ECO:0000256" key="1">
    <source>
        <dbReference type="PROSITE-ProRule" id="PRU00339"/>
    </source>
</evidence>
<dbReference type="InterPro" id="IPR011990">
    <property type="entry name" value="TPR-like_helical_dom_sf"/>
</dbReference>
<accession>A0A139KV32</accession>
<dbReference type="SUPFAM" id="SSF48452">
    <property type="entry name" value="TPR-like"/>
    <property type="match status" value="1"/>
</dbReference>
<dbReference type="SUPFAM" id="SSF46894">
    <property type="entry name" value="C-terminal effector domain of the bipartite response regulators"/>
    <property type="match status" value="1"/>
</dbReference>
<dbReference type="EMBL" id="VWGP01000012">
    <property type="protein sequence ID" value="KAA4533667.1"/>
    <property type="molecule type" value="Genomic_DNA"/>
</dbReference>
<dbReference type="Proteomes" id="UP000365824">
    <property type="component" value="Unassembled WGS sequence"/>
</dbReference>
<dbReference type="GO" id="GO:0006355">
    <property type="term" value="P:regulation of DNA-templated transcription"/>
    <property type="evidence" value="ECO:0007669"/>
    <property type="project" value="InterPro"/>
</dbReference>
<dbReference type="PROSITE" id="PS51257">
    <property type="entry name" value="PROKAR_LIPOPROTEIN"/>
    <property type="match status" value="1"/>
</dbReference>
<dbReference type="AlphaFoldDB" id="A0A139KV32"/>
<dbReference type="SMART" id="SM00028">
    <property type="entry name" value="TPR"/>
    <property type="match status" value="3"/>
</dbReference>
<feature type="transmembrane region" description="Helical" evidence="3">
    <location>
        <begin position="359"/>
        <end position="380"/>
    </location>
</feature>
<dbReference type="EMBL" id="JAQNZF010000001">
    <property type="protein sequence ID" value="MDC2740778.1"/>
    <property type="molecule type" value="Genomic_DNA"/>
</dbReference>
<reference evidence="12 13" key="2">
    <citation type="journal article" date="2019" name="Nat. Med.">
        <title>A library of human gut bacterial isolates paired with longitudinal multiomics data enables mechanistic microbiome research.</title>
        <authorList>
            <person name="Poyet M."/>
            <person name="Groussin M."/>
            <person name="Gibbons S.M."/>
            <person name="Avila-Pacheco J."/>
            <person name="Jiang X."/>
            <person name="Kearney S.M."/>
            <person name="Perrotta A.R."/>
            <person name="Berdy B."/>
            <person name="Zhao S."/>
            <person name="Lieberman T.D."/>
            <person name="Swanson P.K."/>
            <person name="Smith M."/>
            <person name="Roesemann S."/>
            <person name="Alexander J.E."/>
            <person name="Rich S.A."/>
            <person name="Livny J."/>
            <person name="Vlamakis H."/>
            <person name="Clish C."/>
            <person name="Bullock K."/>
            <person name="Deik A."/>
            <person name="Scott J."/>
            <person name="Pierce K.A."/>
            <person name="Xavier R.J."/>
            <person name="Alm E.J."/>
        </authorList>
    </citation>
    <scope>NUCLEOTIDE SEQUENCE [LARGE SCALE GENOMIC DNA]</scope>
    <source>
        <strain evidence="6 13">BIOML-A14</strain>
        <strain evidence="4 12">BIOML-A160</strain>
        <strain evidence="5 14">BIOML-A41</strain>
    </source>
</reference>
<gene>
    <name evidence="9" type="ORF">DWV35_01500</name>
    <name evidence="8" type="ORF">DWX70_12180</name>
    <name evidence="5" type="ORF">F3B85_16380</name>
    <name evidence="6" type="ORF">F3B98_03215</name>
    <name evidence="4" type="ORF">F3F25_16300</name>
    <name evidence="7" type="ORF">PO382_00905</name>
</gene>
<dbReference type="STRING" id="28116.Bovatus_03577"/>
<comment type="caution">
    <text evidence="8">The sequence shown here is derived from an EMBL/GenBank/DDBJ whole genome shotgun (WGS) entry which is preliminary data.</text>
</comment>
<dbReference type="Proteomes" id="UP000286031">
    <property type="component" value="Unassembled WGS sequence"/>
</dbReference>
<dbReference type="GO" id="GO:0003677">
    <property type="term" value="F:DNA binding"/>
    <property type="evidence" value="ECO:0007669"/>
    <property type="project" value="InterPro"/>
</dbReference>
<keyword evidence="3" id="KW-0472">Membrane</keyword>
<protein>
    <submittedName>
        <fullName evidence="4">Tetratricopeptide repeat protein</fullName>
    </submittedName>
</protein>
<feature type="repeat" description="TPR" evidence="1">
    <location>
        <begin position="222"/>
        <end position="255"/>
    </location>
</feature>
<dbReference type="InterPro" id="IPR019734">
    <property type="entry name" value="TPR_rpt"/>
</dbReference>
<feature type="repeat" description="TPR" evidence="1">
    <location>
        <begin position="102"/>
        <end position="135"/>
    </location>
</feature>
<dbReference type="Proteomes" id="UP000478493">
    <property type="component" value="Unassembled WGS sequence"/>
</dbReference>
<evidence type="ECO:0000313" key="13">
    <source>
        <dbReference type="Proteomes" id="UP000435985"/>
    </source>
</evidence>
<reference evidence="10 11" key="1">
    <citation type="submission" date="2018-08" db="EMBL/GenBank/DDBJ databases">
        <title>A genome reference for cultivated species of the human gut microbiota.</title>
        <authorList>
            <person name="Zou Y."/>
            <person name="Xue W."/>
            <person name="Luo G."/>
        </authorList>
    </citation>
    <scope>NUCLEOTIDE SEQUENCE [LARGE SCALE GENOMIC DNA]</scope>
    <source>
        <strain evidence="9 11">AF04-46</strain>
        <strain evidence="8 10">AF20-9LB</strain>
    </source>
</reference>
<evidence type="ECO:0000256" key="3">
    <source>
        <dbReference type="SAM" id="Phobius"/>
    </source>
</evidence>
<dbReference type="Gene3D" id="1.25.40.10">
    <property type="entry name" value="Tetratricopeptide repeat domain"/>
    <property type="match status" value="2"/>
</dbReference>
<dbReference type="Proteomes" id="UP000266492">
    <property type="component" value="Unassembled WGS sequence"/>
</dbReference>
<dbReference type="EMBL" id="QRVZ01000008">
    <property type="protein sequence ID" value="RGS83678.1"/>
    <property type="molecule type" value="Genomic_DNA"/>
</dbReference>
<dbReference type="EMBL" id="VWFO01000003">
    <property type="protein sequence ID" value="KAA4666197.1"/>
    <property type="molecule type" value="Genomic_DNA"/>
</dbReference>
<dbReference type="Proteomes" id="UP000435985">
    <property type="component" value="Unassembled WGS sequence"/>
</dbReference>
<dbReference type="PROSITE" id="PS50005">
    <property type="entry name" value="TPR"/>
    <property type="match status" value="2"/>
</dbReference>
<evidence type="ECO:0000313" key="11">
    <source>
        <dbReference type="Proteomes" id="UP000286031"/>
    </source>
</evidence>
<feature type="coiled-coil region" evidence="2">
    <location>
        <begin position="381"/>
        <end position="446"/>
    </location>
</feature>
<sequence>MRKSIAIIITSILVLSGCNKQQSVSDRLLNEVEKAIAINPDSASNLLKSISSPEKLDDKAFARWCMLSGKITDEIFNSILPTYQLERAYDWYSSHGSPDEQVQILIYLGRSYFADGDYDKAMSIYTNALDIAGKNKLNNLIGYTYDYIGDLYREKFMRTEAIKRYEIAAEYFKKEKNTDSYACALRDIGREYAQMDSLSHALNILIIADSVAANTSNINVTASINNALGNIYSMQNKYDKAEEYLLKALLTGREKMPDYVALIDLYTASNSINKAKELLSKIPQDTPQYTCSIKYLYYQIYNAEKNYKEALANLEEYVNMLDSIIYADNQSKILNIESKYNHLKISKEVDRLKIKQQSYIIISIISIVTLLFITVGYLLYRKKAKEKIQRQRDELNQIKENLLYVSLELEKKKRLSNTLKEKNENYNKMQEEINLLSANYKELQNKSLENSPLFKELTYLANKNKPRNDKPLITEKQWKLITDEITQIYPSLYKYIYSLCPDLSEQDFQYCCLYMYGFDTNTEAKLLNITVDSVRKRRLRLRRKLDITLPDNNATLYEYLIENIH</sequence>
<dbReference type="Proteomes" id="UP001219389">
    <property type="component" value="Unassembled WGS sequence"/>
</dbReference>
<evidence type="ECO:0000313" key="5">
    <source>
        <dbReference type="EMBL" id="KAA4533667.1"/>
    </source>
</evidence>
<dbReference type="InterPro" id="IPR016032">
    <property type="entry name" value="Sig_transdc_resp-reg_C-effctor"/>
</dbReference>
<evidence type="ECO:0000313" key="4">
    <source>
        <dbReference type="EMBL" id="KAA3926932.1"/>
    </source>
</evidence>